<feature type="compositionally biased region" description="Basic and acidic residues" evidence="1">
    <location>
        <begin position="231"/>
        <end position="250"/>
    </location>
</feature>
<sequence>MNEYEPNSNVYKKALSSNKQSYMKSLFYFSKEKESQKLQVVKQIVEENYKWSNRSWKKRYHEDREATNHKKGHEVINHEGHEVTTHEDHEVTNYESYEVTSHEDHEIMKEKESQKLQDVEEKESQKLQVAKQIVKEKEFLKLKQIVEEKESQKLQIVKQIAKEKESQKLQEVKLIMKKNHSENLAMIKSKNSILKLEKICGVREGLEFVCSQIIFWLLFRKENKRVRKATKKLEGKENEVDHRGETSKKR</sequence>
<proteinExistence type="predicted"/>
<dbReference type="Proteomes" id="UP000266673">
    <property type="component" value="Unassembled WGS sequence"/>
</dbReference>
<feature type="region of interest" description="Disordered" evidence="1">
    <location>
        <begin position="230"/>
        <end position="250"/>
    </location>
</feature>
<dbReference type="AlphaFoldDB" id="A0A397UYQ0"/>
<reference evidence="2 3" key="1">
    <citation type="submission" date="2018-06" db="EMBL/GenBank/DDBJ databases">
        <title>Comparative genomics reveals the genomic features of Rhizophagus irregularis, R. cerebriforme, R. diaphanum and Gigaspora rosea, and their symbiotic lifestyle signature.</title>
        <authorList>
            <person name="Morin E."/>
            <person name="San Clemente H."/>
            <person name="Chen E.C.H."/>
            <person name="De La Providencia I."/>
            <person name="Hainaut M."/>
            <person name="Kuo A."/>
            <person name="Kohler A."/>
            <person name="Murat C."/>
            <person name="Tang N."/>
            <person name="Roy S."/>
            <person name="Loubradou J."/>
            <person name="Henrissat B."/>
            <person name="Grigoriev I.V."/>
            <person name="Corradi N."/>
            <person name="Roux C."/>
            <person name="Martin F.M."/>
        </authorList>
    </citation>
    <scope>NUCLEOTIDE SEQUENCE [LARGE SCALE GENOMIC DNA]</scope>
    <source>
        <strain evidence="2 3">DAOM 194757</strain>
    </source>
</reference>
<evidence type="ECO:0000313" key="3">
    <source>
        <dbReference type="Proteomes" id="UP000266673"/>
    </source>
</evidence>
<keyword evidence="3" id="KW-1185">Reference proteome</keyword>
<protein>
    <submittedName>
        <fullName evidence="2">Uncharacterized protein</fullName>
    </submittedName>
</protein>
<evidence type="ECO:0000256" key="1">
    <source>
        <dbReference type="SAM" id="MobiDB-lite"/>
    </source>
</evidence>
<accession>A0A397UYQ0</accession>
<evidence type="ECO:0000313" key="2">
    <source>
        <dbReference type="EMBL" id="RIB14862.1"/>
    </source>
</evidence>
<gene>
    <name evidence="2" type="ORF">C2G38_2193890</name>
</gene>
<dbReference type="EMBL" id="QKWP01000790">
    <property type="protein sequence ID" value="RIB14862.1"/>
    <property type="molecule type" value="Genomic_DNA"/>
</dbReference>
<organism evidence="2 3">
    <name type="scientific">Gigaspora rosea</name>
    <dbReference type="NCBI Taxonomy" id="44941"/>
    <lineage>
        <taxon>Eukaryota</taxon>
        <taxon>Fungi</taxon>
        <taxon>Fungi incertae sedis</taxon>
        <taxon>Mucoromycota</taxon>
        <taxon>Glomeromycotina</taxon>
        <taxon>Glomeromycetes</taxon>
        <taxon>Diversisporales</taxon>
        <taxon>Gigasporaceae</taxon>
        <taxon>Gigaspora</taxon>
    </lineage>
</organism>
<dbReference type="OrthoDB" id="8123997at2759"/>
<comment type="caution">
    <text evidence="2">The sequence shown here is derived from an EMBL/GenBank/DDBJ whole genome shotgun (WGS) entry which is preliminary data.</text>
</comment>
<name>A0A397UYQ0_9GLOM</name>